<dbReference type="EMBL" id="EF081839">
    <property type="protein sequence ID" value="ABK21220.1"/>
    <property type="molecule type" value="mRNA"/>
</dbReference>
<evidence type="ECO:0000313" key="1">
    <source>
        <dbReference type="EMBL" id="ABK21220.1"/>
    </source>
</evidence>
<dbReference type="AlphaFoldDB" id="A9NKQ9"/>
<sequence>MLNEEWSVGSNHMGATIGWPNLSRSVCVHKVVSEPNLRRLLYSVLFCLVWYL</sequence>
<reference evidence="1" key="1">
    <citation type="journal article" date="2008" name="BMC Genomics">
        <title>A conifer genomics resource of 200,000 spruce (Picea spp.) ESTs and 6,464 high-quality, sequence-finished full-length cDNAs for Sitka spruce (Picea sitchensis).</title>
        <authorList>
            <person name="Ralph S.G."/>
            <person name="Chun H.J."/>
            <person name="Kolosova N."/>
            <person name="Cooper D."/>
            <person name="Oddy C."/>
            <person name="Ritland C.E."/>
            <person name="Kirkpatrick R."/>
            <person name="Moore R."/>
            <person name="Barber S."/>
            <person name="Holt R.A."/>
            <person name="Jones S.J."/>
            <person name="Marra M.A."/>
            <person name="Douglas C.J."/>
            <person name="Ritland K."/>
            <person name="Bohlmann J."/>
        </authorList>
    </citation>
    <scope>NUCLEOTIDE SEQUENCE</scope>
    <source>
        <tissue evidence="1">Green portion of the leader tissue</tissue>
    </source>
</reference>
<accession>A9NKQ9</accession>
<organism evidence="1">
    <name type="scientific">Picea sitchensis</name>
    <name type="common">Sitka spruce</name>
    <name type="synonym">Pinus sitchensis</name>
    <dbReference type="NCBI Taxonomy" id="3332"/>
    <lineage>
        <taxon>Eukaryota</taxon>
        <taxon>Viridiplantae</taxon>
        <taxon>Streptophyta</taxon>
        <taxon>Embryophyta</taxon>
        <taxon>Tracheophyta</taxon>
        <taxon>Spermatophyta</taxon>
        <taxon>Pinopsida</taxon>
        <taxon>Pinidae</taxon>
        <taxon>Conifers I</taxon>
        <taxon>Pinales</taxon>
        <taxon>Pinaceae</taxon>
        <taxon>Picea</taxon>
    </lineage>
</organism>
<proteinExistence type="evidence at transcript level"/>
<name>A9NKQ9_PICSI</name>
<protein>
    <submittedName>
        <fullName evidence="1">Uncharacterized protein</fullName>
    </submittedName>
</protein>